<organism evidence="4 5">
    <name type="scientific">Paenibacillus roseopurpureus</name>
    <dbReference type="NCBI Taxonomy" id="2918901"/>
    <lineage>
        <taxon>Bacteria</taxon>
        <taxon>Bacillati</taxon>
        <taxon>Bacillota</taxon>
        <taxon>Bacilli</taxon>
        <taxon>Bacillales</taxon>
        <taxon>Paenibacillaceae</taxon>
        <taxon>Paenibacillus</taxon>
    </lineage>
</organism>
<sequence>MYESRSRLRRLGSVMSTAVLIASAFTVVVTPASAATSRDPWLWPFTPDSIWNMPIGSNAVYTDINLPAGATNYMAVDWEYKFKAKSTDPVKTIYAPNDWKYRCTGSKDPQGTMYLPNDVIVPDARVANGNYETPNNVSSILQPDGNTIVQLEPMCRDVAGGDVWGYRNPTNDTQLTSTGYYGTHFGSGLSGFGGSIRHGELWSPEPLHHALKFNIWGTYLYYNASDPTPGYRWPADRADAGAPTQYFGSNPKLEMGSLVAIAPSVTEASLGLKTDAAKKLFHALQDYGAYLADDTGWDSYAWDMDLEAYKEFSEVTGYDAQQGSGASGGAKDWWDDNNKLITAMKLIDNNGPNSIGGGGTPRAPLAPSTFSATDSTAPSTPSSLRVTGKSTSTVTLNWTSSSDNVRVMEYDIYQGSTKVGSTYGATSYTVKGLSPNTSYTFTVKAKDTGLNTSGSSNGVTISTYDGYNTDFSNLTGWTLSNSSNVFLQYGLLESSNWGGKEYAFYSGKIFSAPSAGNNYVYRVQLKSDSGDNYGKTRVYVNFTDSSNNYFVQLGGGSSNTVELFKTSGGTETKLATYPGSYPIPNNQMTEIAVKYENGGYITITGTKGSTMTTLFDRVQDTTFTSGKIGLGTANTQSFFDNASVVVNEQPVVNSWTTDFNSLNGWTTSNATNVTLAFAQLELSNWSGREFAFYKDQSYSAPTASNKYTYKVQLKTDSGDNYGKTFVYFNYTDINNTYFVRFGGGTANSVELGKRIGGTDTVIASYSGSYPIPNSIYTEIAVTYENGGLITVTGNKNGTATSLFNKVQDTAFNSGKVGVGTLNTQSFFDNASVTAQ</sequence>
<feature type="signal peptide" evidence="2">
    <location>
        <begin position="1"/>
        <end position="34"/>
    </location>
</feature>
<dbReference type="SMART" id="SM00060">
    <property type="entry name" value="FN3"/>
    <property type="match status" value="1"/>
</dbReference>
<dbReference type="InterPro" id="IPR036116">
    <property type="entry name" value="FN3_sf"/>
</dbReference>
<feature type="region of interest" description="Disordered" evidence="1">
    <location>
        <begin position="352"/>
        <end position="388"/>
    </location>
</feature>
<evidence type="ECO:0000256" key="2">
    <source>
        <dbReference type="SAM" id="SignalP"/>
    </source>
</evidence>
<dbReference type="PROSITE" id="PS50853">
    <property type="entry name" value="FN3"/>
    <property type="match status" value="1"/>
</dbReference>
<dbReference type="InterPro" id="IPR013783">
    <property type="entry name" value="Ig-like_fold"/>
</dbReference>
<dbReference type="InterPro" id="IPR003961">
    <property type="entry name" value="FN3_dom"/>
</dbReference>
<keyword evidence="5" id="KW-1185">Reference proteome</keyword>
<feature type="chain" id="PRO_5041740567" evidence="2">
    <location>
        <begin position="35"/>
        <end position="835"/>
    </location>
</feature>
<evidence type="ECO:0000256" key="1">
    <source>
        <dbReference type="SAM" id="MobiDB-lite"/>
    </source>
</evidence>
<reference evidence="4" key="1">
    <citation type="submission" date="2022-02" db="EMBL/GenBank/DDBJ databases">
        <title>Paenibacillus sp. MBLB1832 Whole Genome Shotgun Sequencing.</title>
        <authorList>
            <person name="Hwang C.Y."/>
            <person name="Cho E.-S."/>
            <person name="Seo M.-J."/>
        </authorList>
    </citation>
    <scope>NUCLEOTIDE SEQUENCE</scope>
    <source>
        <strain evidence="4">MBLB1832</strain>
    </source>
</reference>
<name>A0AA96LRM0_9BACL</name>
<proteinExistence type="predicted"/>
<dbReference type="Pfam" id="PF00041">
    <property type="entry name" value="fn3"/>
    <property type="match status" value="1"/>
</dbReference>
<dbReference type="RefSeq" id="WP_314803210.1">
    <property type="nucleotide sequence ID" value="NZ_CP130319.1"/>
</dbReference>
<dbReference type="Gene3D" id="2.60.120.560">
    <property type="entry name" value="Exo-inulinase, domain 1"/>
    <property type="match status" value="2"/>
</dbReference>
<dbReference type="KEGG" id="proo:MJB10_07800"/>
<keyword evidence="2" id="KW-0732">Signal</keyword>
<dbReference type="SUPFAM" id="SSF49265">
    <property type="entry name" value="Fibronectin type III"/>
    <property type="match status" value="1"/>
</dbReference>
<dbReference type="CDD" id="cd00063">
    <property type="entry name" value="FN3"/>
    <property type="match status" value="1"/>
</dbReference>
<dbReference type="Gene3D" id="2.60.40.10">
    <property type="entry name" value="Immunoglobulins"/>
    <property type="match status" value="1"/>
</dbReference>
<evidence type="ECO:0000259" key="3">
    <source>
        <dbReference type="PROSITE" id="PS50853"/>
    </source>
</evidence>
<protein>
    <submittedName>
        <fullName evidence="4">Fibronectin type III domain-containing protein</fullName>
    </submittedName>
</protein>
<accession>A0AA96LRM0</accession>
<gene>
    <name evidence="4" type="ORF">MJB10_07800</name>
</gene>
<dbReference type="AlphaFoldDB" id="A0AA96LRM0"/>
<dbReference type="Proteomes" id="UP001304650">
    <property type="component" value="Chromosome"/>
</dbReference>
<evidence type="ECO:0000313" key="5">
    <source>
        <dbReference type="Proteomes" id="UP001304650"/>
    </source>
</evidence>
<evidence type="ECO:0000313" key="4">
    <source>
        <dbReference type="EMBL" id="WNR45987.1"/>
    </source>
</evidence>
<dbReference type="EMBL" id="CP130319">
    <property type="protein sequence ID" value="WNR45987.1"/>
    <property type="molecule type" value="Genomic_DNA"/>
</dbReference>
<feature type="compositionally biased region" description="Low complexity" evidence="1">
    <location>
        <begin position="366"/>
        <end position="383"/>
    </location>
</feature>
<feature type="domain" description="Fibronectin type-III" evidence="3">
    <location>
        <begin position="380"/>
        <end position="466"/>
    </location>
</feature>